<protein>
    <recommendedName>
        <fullName evidence="1">FAD dependent oxidoreductase domain-containing protein</fullName>
    </recommendedName>
</protein>
<sequence length="134" mass="14556">MGVGLLYHLTKEGWKDVVLVEKGELTSGSTWHAAGLIPHFIGSLSMAKIHYYGSELYKKLEAETGQATGWHGCGAVRLAIDQDQVDWFHYVKGILAQIGVECHLLGPDEIKKVHPLLNTDGVLLGAHTTGDGHT</sequence>
<feature type="non-terminal residue" evidence="2">
    <location>
        <position position="134"/>
    </location>
</feature>
<feature type="domain" description="FAD dependent oxidoreductase" evidence="1">
    <location>
        <begin position="1"/>
        <end position="133"/>
    </location>
</feature>
<dbReference type="EMBL" id="UINC01018779">
    <property type="protein sequence ID" value="SVA79146.1"/>
    <property type="molecule type" value="Genomic_DNA"/>
</dbReference>
<evidence type="ECO:0000259" key="1">
    <source>
        <dbReference type="Pfam" id="PF01266"/>
    </source>
</evidence>
<dbReference type="Pfam" id="PF01266">
    <property type="entry name" value="DAO"/>
    <property type="match status" value="1"/>
</dbReference>
<dbReference type="Gene3D" id="3.30.9.10">
    <property type="entry name" value="D-Amino Acid Oxidase, subunit A, domain 2"/>
    <property type="match status" value="1"/>
</dbReference>
<dbReference type="Gene3D" id="3.50.50.60">
    <property type="entry name" value="FAD/NAD(P)-binding domain"/>
    <property type="match status" value="1"/>
</dbReference>
<dbReference type="PANTHER" id="PTHR13847:SF187">
    <property type="entry name" value="DIMETHYLGLYCINE DEHYDROGENASE, MITOCHONDRIAL"/>
    <property type="match status" value="1"/>
</dbReference>
<dbReference type="GO" id="GO:0047865">
    <property type="term" value="F:dimethylglycine dehydrogenase activity"/>
    <property type="evidence" value="ECO:0007669"/>
    <property type="project" value="TreeGrafter"/>
</dbReference>
<proteinExistence type="predicted"/>
<gene>
    <name evidence="2" type="ORF">METZ01_LOCUS132000</name>
</gene>
<dbReference type="InterPro" id="IPR006076">
    <property type="entry name" value="FAD-dep_OxRdtase"/>
</dbReference>
<dbReference type="GO" id="GO:0005759">
    <property type="term" value="C:mitochondrial matrix"/>
    <property type="evidence" value="ECO:0007669"/>
    <property type="project" value="TreeGrafter"/>
</dbReference>
<dbReference type="PANTHER" id="PTHR13847">
    <property type="entry name" value="SARCOSINE DEHYDROGENASE-RELATED"/>
    <property type="match status" value="1"/>
</dbReference>
<dbReference type="AlphaFoldDB" id="A0A381YQ44"/>
<reference evidence="2" key="1">
    <citation type="submission" date="2018-05" db="EMBL/GenBank/DDBJ databases">
        <authorList>
            <person name="Lanie J.A."/>
            <person name="Ng W.-L."/>
            <person name="Kazmierczak K.M."/>
            <person name="Andrzejewski T.M."/>
            <person name="Davidsen T.M."/>
            <person name="Wayne K.J."/>
            <person name="Tettelin H."/>
            <person name="Glass J.I."/>
            <person name="Rusch D."/>
            <person name="Podicherti R."/>
            <person name="Tsui H.-C.T."/>
            <person name="Winkler M.E."/>
        </authorList>
    </citation>
    <scope>NUCLEOTIDE SEQUENCE</scope>
</reference>
<organism evidence="2">
    <name type="scientific">marine metagenome</name>
    <dbReference type="NCBI Taxonomy" id="408172"/>
    <lineage>
        <taxon>unclassified sequences</taxon>
        <taxon>metagenomes</taxon>
        <taxon>ecological metagenomes</taxon>
    </lineage>
</organism>
<dbReference type="SUPFAM" id="SSF51905">
    <property type="entry name" value="FAD/NAD(P)-binding domain"/>
    <property type="match status" value="1"/>
</dbReference>
<name>A0A381YQ44_9ZZZZ</name>
<accession>A0A381YQ44</accession>
<evidence type="ECO:0000313" key="2">
    <source>
        <dbReference type="EMBL" id="SVA79146.1"/>
    </source>
</evidence>
<dbReference type="InterPro" id="IPR036188">
    <property type="entry name" value="FAD/NAD-bd_sf"/>
</dbReference>